<dbReference type="InterPro" id="IPR033122">
    <property type="entry name" value="LETM1-like_RBD"/>
</dbReference>
<reference evidence="2 3" key="1">
    <citation type="submission" date="2016-10" db="EMBL/GenBank/DDBJ databases">
        <authorList>
            <person name="de Groot N.N."/>
        </authorList>
    </citation>
    <scope>NUCLEOTIDE SEQUENCE [LARGE SCALE GENOMIC DNA]</scope>
    <source>
        <strain evidence="2 3">DSM 23581</strain>
    </source>
</reference>
<accession>A0A1H3Y2N2</accession>
<dbReference type="GO" id="GO:0043022">
    <property type="term" value="F:ribosome binding"/>
    <property type="evidence" value="ECO:0007669"/>
    <property type="project" value="InterPro"/>
</dbReference>
<sequence>MSVNPSANAWVIKLLNILKNQNIGAEKLYPLLRKNGFIYGTNLNEIYASTPHKLNYTREELAKLNLLSALFYVHQIEFPNRDLSDFQDKLISFYGQIQIEKKHKFFEWPSFKSKPDVQIEKLMHQRIKAKTNLLEKNFSNIVTNTLLNIDVECFKAFCQGHKQIIEFASHLEATLINVISIGLHKKSNKSNYEELLIKLLESSLRYQDTQIENFENINLINFNQFKNKSTKLYILDAAAMSIFSDEIVDDQERKFIHELGQLLKLSSDEIHESIKSISSFVRENYDKIPYFNNANPIKNFYDKTYRSTSLLIIRNKNRLIKEISQSKELLILLKKSTHTDLSHDEKKIVKRQLMDIFKSIPSLAIFAIPGGSVLLPIIIKLIPTLLPSAFNENLEEN</sequence>
<dbReference type="RefSeq" id="WP_093240129.1">
    <property type="nucleotide sequence ID" value="NZ_FNQF01000003.1"/>
</dbReference>
<proteinExistence type="predicted"/>
<dbReference type="AlphaFoldDB" id="A0A1H3Y2N2"/>
<dbReference type="Pfam" id="PF07766">
    <property type="entry name" value="LETM1_RBD"/>
    <property type="match status" value="1"/>
</dbReference>
<feature type="domain" description="Letm1 RBD" evidence="1">
    <location>
        <begin position="341"/>
        <end position="395"/>
    </location>
</feature>
<keyword evidence="3" id="KW-1185">Reference proteome</keyword>
<evidence type="ECO:0000259" key="1">
    <source>
        <dbReference type="Pfam" id="PF07766"/>
    </source>
</evidence>
<dbReference type="CDD" id="cd07177">
    <property type="entry name" value="terB_like"/>
    <property type="match status" value="1"/>
</dbReference>
<dbReference type="STRING" id="908615.SAMN05421540_10317"/>
<dbReference type="Proteomes" id="UP000198820">
    <property type="component" value="Unassembled WGS sequence"/>
</dbReference>
<dbReference type="SUPFAM" id="SSF158682">
    <property type="entry name" value="TerB-like"/>
    <property type="match status" value="1"/>
</dbReference>
<dbReference type="EMBL" id="FNQF01000003">
    <property type="protein sequence ID" value="SEA05985.1"/>
    <property type="molecule type" value="Genomic_DNA"/>
</dbReference>
<organism evidence="2 3">
    <name type="scientific">Psychroflexus halocasei</name>
    <dbReference type="NCBI Taxonomy" id="908615"/>
    <lineage>
        <taxon>Bacteria</taxon>
        <taxon>Pseudomonadati</taxon>
        <taxon>Bacteroidota</taxon>
        <taxon>Flavobacteriia</taxon>
        <taxon>Flavobacteriales</taxon>
        <taxon>Flavobacteriaceae</taxon>
        <taxon>Psychroflexus</taxon>
    </lineage>
</organism>
<name>A0A1H3Y2N2_9FLAO</name>
<dbReference type="NCBIfam" id="NF040639">
    <property type="entry name" value="LETM1_rel_film"/>
    <property type="match status" value="1"/>
</dbReference>
<evidence type="ECO:0000313" key="2">
    <source>
        <dbReference type="EMBL" id="SEA05985.1"/>
    </source>
</evidence>
<dbReference type="InterPro" id="IPR029024">
    <property type="entry name" value="TerB-like"/>
</dbReference>
<protein>
    <submittedName>
        <fullName evidence="2">LETM1-like protein</fullName>
    </submittedName>
</protein>
<evidence type="ECO:0000313" key="3">
    <source>
        <dbReference type="Proteomes" id="UP000198820"/>
    </source>
</evidence>
<gene>
    <name evidence="2" type="ORF">SAMN05421540_10317</name>
</gene>